<sequence>MRFYVVFGVLAVLALHALADESKENAPATAVAANDRSSIVSKLSAAHENNDQWSLIPNSYGTALAAGGVVIVGAVALLAIAAVISPWFGYRLCHIFSTCEVPPSTPGDNFSGFSSNMYPQYRKRSIEYVGPILQALNSAYEKYGQGASPMHSNTKKINTQ</sequence>
<keyword evidence="2" id="KW-0732">Signal</keyword>
<accession>A0A8B8GRA9</accession>
<reference evidence="4" key="1">
    <citation type="submission" date="2025-08" db="UniProtKB">
        <authorList>
            <consortium name="RefSeq"/>
        </authorList>
    </citation>
    <scope>IDENTIFICATION</scope>
    <source>
        <tissue evidence="4">Whole body</tissue>
    </source>
</reference>
<organism evidence="3 4">
    <name type="scientific">Sipha flava</name>
    <name type="common">yellow sugarcane aphid</name>
    <dbReference type="NCBI Taxonomy" id="143950"/>
    <lineage>
        <taxon>Eukaryota</taxon>
        <taxon>Metazoa</taxon>
        <taxon>Ecdysozoa</taxon>
        <taxon>Arthropoda</taxon>
        <taxon>Hexapoda</taxon>
        <taxon>Insecta</taxon>
        <taxon>Pterygota</taxon>
        <taxon>Neoptera</taxon>
        <taxon>Paraneoptera</taxon>
        <taxon>Hemiptera</taxon>
        <taxon>Sternorrhyncha</taxon>
        <taxon>Aphidomorpha</taxon>
        <taxon>Aphidoidea</taxon>
        <taxon>Aphididae</taxon>
        <taxon>Sipha</taxon>
    </lineage>
</organism>
<keyword evidence="3" id="KW-1185">Reference proteome</keyword>
<feature type="chain" id="PRO_5034886099" evidence="2">
    <location>
        <begin position="20"/>
        <end position="160"/>
    </location>
</feature>
<protein>
    <submittedName>
        <fullName evidence="4">Uncharacterized protein LOC112694395 isoform X1</fullName>
    </submittedName>
</protein>
<name>A0A8B8GRA9_9HEMI</name>
<proteinExistence type="predicted"/>
<dbReference type="AlphaFoldDB" id="A0A8B8GRA9"/>
<evidence type="ECO:0000256" key="2">
    <source>
        <dbReference type="SAM" id="SignalP"/>
    </source>
</evidence>
<keyword evidence="1" id="KW-0812">Transmembrane</keyword>
<feature type="transmembrane region" description="Helical" evidence="1">
    <location>
        <begin position="63"/>
        <end position="88"/>
    </location>
</feature>
<evidence type="ECO:0000256" key="1">
    <source>
        <dbReference type="SAM" id="Phobius"/>
    </source>
</evidence>
<dbReference type="RefSeq" id="XP_025425633.1">
    <property type="nucleotide sequence ID" value="XM_025569848.1"/>
</dbReference>
<dbReference type="Proteomes" id="UP000694846">
    <property type="component" value="Unplaced"/>
</dbReference>
<evidence type="ECO:0000313" key="4">
    <source>
        <dbReference type="RefSeq" id="XP_025425633.1"/>
    </source>
</evidence>
<keyword evidence="1" id="KW-0472">Membrane</keyword>
<evidence type="ECO:0000313" key="3">
    <source>
        <dbReference type="Proteomes" id="UP000694846"/>
    </source>
</evidence>
<gene>
    <name evidence="4" type="primary">LOC112694395</name>
</gene>
<dbReference type="OrthoDB" id="6775489at2759"/>
<dbReference type="GeneID" id="112694395"/>
<feature type="signal peptide" evidence="2">
    <location>
        <begin position="1"/>
        <end position="19"/>
    </location>
</feature>
<keyword evidence="1" id="KW-1133">Transmembrane helix</keyword>